<dbReference type="Pfam" id="PF05050">
    <property type="entry name" value="Methyltransf_21"/>
    <property type="match status" value="1"/>
</dbReference>
<dbReference type="GO" id="GO:0008168">
    <property type="term" value="F:methyltransferase activity"/>
    <property type="evidence" value="ECO:0007669"/>
    <property type="project" value="UniProtKB-KW"/>
</dbReference>
<name>A0A428MHJ0_9BACT</name>
<keyword evidence="2" id="KW-0489">Methyltransferase</keyword>
<keyword evidence="2" id="KW-0808">Transferase</keyword>
<dbReference type="Proteomes" id="UP000269669">
    <property type="component" value="Unassembled WGS sequence"/>
</dbReference>
<feature type="domain" description="Methyltransferase FkbM" evidence="1">
    <location>
        <begin position="118"/>
        <end position="281"/>
    </location>
</feature>
<evidence type="ECO:0000313" key="3">
    <source>
        <dbReference type="Proteomes" id="UP000269669"/>
    </source>
</evidence>
<protein>
    <submittedName>
        <fullName evidence="2">FkbM family methyltransferase</fullName>
    </submittedName>
</protein>
<dbReference type="InterPro" id="IPR006342">
    <property type="entry name" value="FkbM_mtfrase"/>
</dbReference>
<dbReference type="Gene3D" id="3.40.50.150">
    <property type="entry name" value="Vaccinia Virus protein VP39"/>
    <property type="match status" value="1"/>
</dbReference>
<dbReference type="NCBIfam" id="TIGR01444">
    <property type="entry name" value="fkbM_fam"/>
    <property type="match status" value="1"/>
</dbReference>
<accession>A0A428MHJ0</accession>
<keyword evidence="3" id="KW-1185">Reference proteome</keyword>
<dbReference type="SUPFAM" id="SSF53335">
    <property type="entry name" value="S-adenosyl-L-methionine-dependent methyltransferases"/>
    <property type="match status" value="1"/>
</dbReference>
<dbReference type="GO" id="GO:0032259">
    <property type="term" value="P:methylation"/>
    <property type="evidence" value="ECO:0007669"/>
    <property type="project" value="UniProtKB-KW"/>
</dbReference>
<proteinExistence type="predicted"/>
<dbReference type="AlphaFoldDB" id="A0A428MHJ0"/>
<dbReference type="RefSeq" id="WP_125485005.1">
    <property type="nucleotide sequence ID" value="NZ_RSDW01000001.1"/>
</dbReference>
<dbReference type="OrthoDB" id="5329963at2"/>
<dbReference type="PANTHER" id="PTHR34203">
    <property type="entry name" value="METHYLTRANSFERASE, FKBM FAMILY PROTEIN"/>
    <property type="match status" value="1"/>
</dbReference>
<dbReference type="EMBL" id="RSDW01000001">
    <property type="protein sequence ID" value="RSL16394.1"/>
    <property type="molecule type" value="Genomic_DNA"/>
</dbReference>
<dbReference type="InterPro" id="IPR052514">
    <property type="entry name" value="SAM-dependent_MTase"/>
</dbReference>
<organism evidence="2 3">
    <name type="scientific">Edaphobacter aggregans</name>
    <dbReference type="NCBI Taxonomy" id="570835"/>
    <lineage>
        <taxon>Bacteria</taxon>
        <taxon>Pseudomonadati</taxon>
        <taxon>Acidobacteriota</taxon>
        <taxon>Terriglobia</taxon>
        <taxon>Terriglobales</taxon>
        <taxon>Acidobacteriaceae</taxon>
        <taxon>Edaphobacter</taxon>
    </lineage>
</organism>
<evidence type="ECO:0000313" key="2">
    <source>
        <dbReference type="EMBL" id="RSL16394.1"/>
    </source>
</evidence>
<evidence type="ECO:0000259" key="1">
    <source>
        <dbReference type="Pfam" id="PF05050"/>
    </source>
</evidence>
<dbReference type="InterPro" id="IPR029063">
    <property type="entry name" value="SAM-dependent_MTases_sf"/>
</dbReference>
<reference evidence="2 3" key="1">
    <citation type="submission" date="2018-12" db="EMBL/GenBank/DDBJ databases">
        <title>Sequencing of bacterial isolates from soil warming experiment in Harvard Forest, Massachusetts, USA.</title>
        <authorList>
            <person name="Deangelis K."/>
        </authorList>
    </citation>
    <scope>NUCLEOTIDE SEQUENCE [LARGE SCALE GENOMIC DNA]</scope>
    <source>
        <strain evidence="2 3">EB153</strain>
    </source>
</reference>
<dbReference type="PANTHER" id="PTHR34203:SF15">
    <property type="entry name" value="SLL1173 PROTEIN"/>
    <property type="match status" value="1"/>
</dbReference>
<comment type="caution">
    <text evidence="2">The sequence shown here is derived from an EMBL/GenBank/DDBJ whole genome shotgun (WGS) entry which is preliminary data.</text>
</comment>
<sequence>MNSSPDPALSSEQHLELAALRSAFEAGAFNKATYSREIWKIHQRLFEYSAFLAGTNVASIEITDQGVIFNLRDPRVKLRCMPNDQRHVAIASLNFRNYESEELGAVLRLAKTCSTIFDVGANVGIYSIAIGQRFPDSKLIAFEPVAATYGELQRNLTLNGVSNVTALNQGLSDRAYEATFYFDPTVSGAASGAPLGAEFGPTQTLTCPVETLDAFVDRTGISPDFIKCDVEGGELRVFRGAVKTLERAKPIVFTEMLRKWAARFDYHPNDIIALFRDIGYQCFALDGNTLHSFAEMTETTVETNFFFLHTERHLEMVRFLGLLP</sequence>
<gene>
    <name evidence="2" type="ORF">EDE15_1907</name>
</gene>